<dbReference type="GO" id="GO:0004427">
    <property type="term" value="F:inorganic diphosphate phosphatase activity"/>
    <property type="evidence" value="ECO:0007669"/>
    <property type="project" value="UniProtKB-EC"/>
</dbReference>
<gene>
    <name evidence="10" type="ORF">EZS27_028931</name>
</gene>
<dbReference type="Pfam" id="PF03030">
    <property type="entry name" value="H_PPase"/>
    <property type="match status" value="1"/>
</dbReference>
<sequence length="357" mass="38897">MKKIKGIILLMSLLLGSNLTASAGEADLAIPDLHEGTFYFFGTSVSSWNFLLWGAFVIIGTLFFSLLLHAQVKKLPVHESMAKVASTIYATCRTYLIQQGKFLLMLFGLIAIVLCVYFFGLVGQPVSVVLMVLLFSIIGMAGSYAVAWYGIRINTYANARTAFASLRGRPLDVVNIPMKAGMSVGLFLISLELVLMIIILLFVPRDIVGICFLGFAIGESLGASALRIAGGIFTKIADIGSDLMKVVFKVKEDDPRNPGVIADCTGDNAGDSVGPTADGFETYGVTGVALITFITLAVPNPQIQANLIVWIFGMRFLMDFLSGIFFTIKQALLLKRFYTKENIEVHFPNNSWDKCTP</sequence>
<reference evidence="10" key="1">
    <citation type="submission" date="2019-03" db="EMBL/GenBank/DDBJ databases">
        <title>Single cell metagenomics reveals metabolic interactions within the superorganism composed of flagellate Streblomastix strix and complex community of Bacteroidetes bacteria on its surface.</title>
        <authorList>
            <person name="Treitli S.C."/>
            <person name="Kolisko M."/>
            <person name="Husnik F."/>
            <person name="Keeling P."/>
            <person name="Hampl V."/>
        </authorList>
    </citation>
    <scope>NUCLEOTIDE SEQUENCE</scope>
    <source>
        <strain evidence="10">STM</strain>
    </source>
</reference>
<feature type="transmembrane region" description="Helical" evidence="9">
    <location>
        <begin position="128"/>
        <end position="151"/>
    </location>
</feature>
<name>A0A5J4QJC5_9ZZZZ</name>
<protein>
    <submittedName>
        <fullName evidence="10">K(+)-stimulated pyrophosphate-energized sodium pump</fullName>
        <ecNumber evidence="10">3.6.1.1</ecNumber>
    </submittedName>
</protein>
<evidence type="ECO:0000256" key="4">
    <source>
        <dbReference type="ARBA" id="ARBA00022842"/>
    </source>
</evidence>
<evidence type="ECO:0000256" key="7">
    <source>
        <dbReference type="ARBA" id="ARBA00023065"/>
    </source>
</evidence>
<evidence type="ECO:0000256" key="6">
    <source>
        <dbReference type="ARBA" id="ARBA00022989"/>
    </source>
</evidence>
<organism evidence="10">
    <name type="scientific">termite gut metagenome</name>
    <dbReference type="NCBI Taxonomy" id="433724"/>
    <lineage>
        <taxon>unclassified sequences</taxon>
        <taxon>metagenomes</taxon>
        <taxon>organismal metagenomes</taxon>
    </lineage>
</organism>
<keyword evidence="2" id="KW-0813">Transport</keyword>
<dbReference type="EMBL" id="SNRY01003318">
    <property type="protein sequence ID" value="KAA6321419.1"/>
    <property type="molecule type" value="Genomic_DNA"/>
</dbReference>
<proteinExistence type="predicted"/>
<dbReference type="InterPro" id="IPR004131">
    <property type="entry name" value="PPase-energised_H-pump"/>
</dbReference>
<keyword evidence="5" id="KW-1278">Translocase</keyword>
<evidence type="ECO:0000256" key="2">
    <source>
        <dbReference type="ARBA" id="ARBA00022448"/>
    </source>
</evidence>
<feature type="transmembrane region" description="Helical" evidence="9">
    <location>
        <begin position="282"/>
        <end position="301"/>
    </location>
</feature>
<evidence type="ECO:0000256" key="3">
    <source>
        <dbReference type="ARBA" id="ARBA00022692"/>
    </source>
</evidence>
<keyword evidence="7" id="KW-0406">Ion transport</keyword>
<evidence type="ECO:0000256" key="5">
    <source>
        <dbReference type="ARBA" id="ARBA00022967"/>
    </source>
</evidence>
<dbReference type="GO" id="GO:0016020">
    <property type="term" value="C:membrane"/>
    <property type="evidence" value="ECO:0007669"/>
    <property type="project" value="InterPro"/>
</dbReference>
<dbReference type="GO" id="GO:0009678">
    <property type="term" value="F:diphosphate hydrolysis-driven proton transmembrane transporter activity"/>
    <property type="evidence" value="ECO:0007669"/>
    <property type="project" value="InterPro"/>
</dbReference>
<evidence type="ECO:0000256" key="9">
    <source>
        <dbReference type="SAM" id="Phobius"/>
    </source>
</evidence>
<keyword evidence="3 9" id="KW-0812">Transmembrane</keyword>
<feature type="transmembrane region" description="Helical" evidence="9">
    <location>
        <begin position="184"/>
        <end position="201"/>
    </location>
</feature>
<keyword evidence="10" id="KW-0378">Hydrolase</keyword>
<keyword evidence="4" id="KW-0460">Magnesium</keyword>
<keyword evidence="8 9" id="KW-0472">Membrane</keyword>
<comment type="caution">
    <text evidence="10">The sequence shown here is derived from an EMBL/GenBank/DDBJ whole genome shotgun (WGS) entry which is preliminary data.</text>
</comment>
<keyword evidence="6 9" id="KW-1133">Transmembrane helix</keyword>
<dbReference type="GO" id="GO:0012505">
    <property type="term" value="C:endomembrane system"/>
    <property type="evidence" value="ECO:0007669"/>
    <property type="project" value="UniProtKB-SubCell"/>
</dbReference>
<dbReference type="PANTHER" id="PTHR31998">
    <property type="entry name" value="K(+)-INSENSITIVE PYROPHOSPHATE-ENERGIZED PROTON PUMP"/>
    <property type="match status" value="1"/>
</dbReference>
<evidence type="ECO:0000256" key="1">
    <source>
        <dbReference type="ARBA" id="ARBA00004127"/>
    </source>
</evidence>
<feature type="transmembrane region" description="Helical" evidence="9">
    <location>
        <begin position="102"/>
        <end position="122"/>
    </location>
</feature>
<accession>A0A5J4QJC5</accession>
<feature type="transmembrane region" description="Helical" evidence="9">
    <location>
        <begin position="307"/>
        <end position="328"/>
    </location>
</feature>
<dbReference type="AlphaFoldDB" id="A0A5J4QJC5"/>
<evidence type="ECO:0000313" key="10">
    <source>
        <dbReference type="EMBL" id="KAA6321419.1"/>
    </source>
</evidence>
<feature type="transmembrane region" description="Helical" evidence="9">
    <location>
        <begin position="50"/>
        <end position="68"/>
    </location>
</feature>
<evidence type="ECO:0000256" key="8">
    <source>
        <dbReference type="ARBA" id="ARBA00023136"/>
    </source>
</evidence>
<dbReference type="EC" id="3.6.1.1" evidence="10"/>
<comment type="subcellular location">
    <subcellularLocation>
        <location evidence="1">Endomembrane system</location>
        <topology evidence="1">Multi-pass membrane protein</topology>
    </subcellularLocation>
</comment>